<feature type="compositionally biased region" description="Basic and acidic residues" evidence="1">
    <location>
        <begin position="76"/>
        <end position="86"/>
    </location>
</feature>
<dbReference type="AlphaFoldDB" id="A0A915ZFK2"/>
<evidence type="ECO:0000313" key="3">
    <source>
        <dbReference type="Proteomes" id="UP000684084"/>
    </source>
</evidence>
<reference evidence="2" key="1">
    <citation type="submission" date="2020-05" db="EMBL/GenBank/DDBJ databases">
        <authorList>
            <person name="Rincon C."/>
            <person name="Sanders R I."/>
            <person name="Robbins C."/>
            <person name="Chaturvedi A."/>
        </authorList>
    </citation>
    <scope>NUCLEOTIDE SEQUENCE</scope>
    <source>
        <strain evidence="2">CHB12</strain>
    </source>
</reference>
<protein>
    <submittedName>
        <fullName evidence="2">Uncharacterized protein</fullName>
    </submittedName>
</protein>
<feature type="compositionally biased region" description="Basic and acidic residues" evidence="1">
    <location>
        <begin position="92"/>
        <end position="101"/>
    </location>
</feature>
<evidence type="ECO:0000256" key="1">
    <source>
        <dbReference type="SAM" id="MobiDB-lite"/>
    </source>
</evidence>
<dbReference type="Proteomes" id="UP000684084">
    <property type="component" value="Unassembled WGS sequence"/>
</dbReference>
<gene>
    <name evidence="2" type="ORF">CHRIB12_LOCUS14591</name>
</gene>
<proteinExistence type="predicted"/>
<name>A0A915ZFK2_9GLOM</name>
<evidence type="ECO:0000313" key="2">
    <source>
        <dbReference type="EMBL" id="CAB5374742.1"/>
    </source>
</evidence>
<dbReference type="EMBL" id="CAGKOT010000033">
    <property type="protein sequence ID" value="CAB5374742.1"/>
    <property type="molecule type" value="Genomic_DNA"/>
</dbReference>
<accession>A0A915ZFK2</accession>
<feature type="region of interest" description="Disordered" evidence="1">
    <location>
        <begin position="74"/>
        <end position="101"/>
    </location>
</feature>
<comment type="caution">
    <text evidence="2">The sequence shown here is derived from an EMBL/GenBank/DDBJ whole genome shotgun (WGS) entry which is preliminary data.</text>
</comment>
<organism evidence="2 3">
    <name type="scientific">Rhizophagus irregularis</name>
    <dbReference type="NCBI Taxonomy" id="588596"/>
    <lineage>
        <taxon>Eukaryota</taxon>
        <taxon>Fungi</taxon>
        <taxon>Fungi incertae sedis</taxon>
        <taxon>Mucoromycota</taxon>
        <taxon>Glomeromycotina</taxon>
        <taxon>Glomeromycetes</taxon>
        <taxon>Glomerales</taxon>
        <taxon>Glomeraceae</taxon>
        <taxon>Rhizophagus</taxon>
    </lineage>
</organism>
<sequence>MTDVKVLSNRESLTKYTIELFYKGFTDLENKYLFDLYDIDDDDDFRLSSFETGSKVTINQSFLLKLTTTKMSRVNGKKEAGRRIGRENTSNRIERGRDSHT</sequence>